<organism evidence="2 3">
    <name type="scientific">Colletotrichum abscissum</name>
    <dbReference type="NCBI Taxonomy" id="1671311"/>
    <lineage>
        <taxon>Eukaryota</taxon>
        <taxon>Fungi</taxon>
        <taxon>Dikarya</taxon>
        <taxon>Ascomycota</taxon>
        <taxon>Pezizomycotina</taxon>
        <taxon>Sordariomycetes</taxon>
        <taxon>Hypocreomycetidae</taxon>
        <taxon>Glomerellales</taxon>
        <taxon>Glomerellaceae</taxon>
        <taxon>Colletotrichum</taxon>
        <taxon>Colletotrichum acutatum species complex</taxon>
    </lineage>
</organism>
<dbReference type="AlphaFoldDB" id="A0A9Q0ATQ1"/>
<keyword evidence="1" id="KW-0812">Transmembrane</keyword>
<keyword evidence="1" id="KW-1133">Transmembrane helix</keyword>
<keyword evidence="3" id="KW-1185">Reference proteome</keyword>
<sequence length="369" mass="42527">MVEQEEPEYVIEAGAFNRFNVVLPKNGALGSIAFYSLVSFWGMPHGQDGWTIVILVDPRQTTLRKLKEGRKTDRISLSDIRYIRLHFTKEVIVGANDAPLVAPHACVIYDHLRLAYDKNLDIISDLGDPFVATVPVRNLIFSLWEEFACRHQSDLYDELLYDEAQWRDFSSAAAVKRLESDFDTDGKAYQHIVNEGRTIRKHRRIMKDIRDCFLAPDVDQWGADSGITALTFGSVKDSTQGQGPVEHWQGIDHTQRQVAMEQRRWNKLDDMMQEVERTFETFMDNFAKRADMQLSAIFSMGGDFAAGERLFWVYWGVSLPVTGLLLIWIIFSVEITEYRKRVENDLKKAWPKRTKGNHHCKNCTCNKVK</sequence>
<name>A0A9Q0ATQ1_9PEZI</name>
<evidence type="ECO:0000313" key="2">
    <source>
        <dbReference type="EMBL" id="KAI3531271.1"/>
    </source>
</evidence>
<feature type="transmembrane region" description="Helical" evidence="1">
    <location>
        <begin position="312"/>
        <end position="331"/>
    </location>
</feature>
<evidence type="ECO:0000256" key="1">
    <source>
        <dbReference type="SAM" id="Phobius"/>
    </source>
</evidence>
<dbReference type="OrthoDB" id="4851038at2759"/>
<evidence type="ECO:0000313" key="3">
    <source>
        <dbReference type="Proteomes" id="UP001056436"/>
    </source>
</evidence>
<keyword evidence="1" id="KW-0472">Membrane</keyword>
<dbReference type="Proteomes" id="UP001056436">
    <property type="component" value="Unassembled WGS sequence"/>
</dbReference>
<comment type="caution">
    <text evidence="2">The sequence shown here is derived from an EMBL/GenBank/DDBJ whole genome shotgun (WGS) entry which is preliminary data.</text>
</comment>
<accession>A0A9Q0ATQ1</accession>
<protein>
    <submittedName>
        <fullName evidence="2">Uncharacterized protein</fullName>
    </submittedName>
</protein>
<dbReference type="EMBL" id="SDAQ01000189">
    <property type="protein sequence ID" value="KAI3531271.1"/>
    <property type="molecule type" value="Genomic_DNA"/>
</dbReference>
<reference evidence="2" key="1">
    <citation type="submission" date="2019-01" db="EMBL/GenBank/DDBJ databases">
        <title>Colletotrichum abscissum LGMF1257.</title>
        <authorList>
            <person name="Baroncelli R."/>
        </authorList>
    </citation>
    <scope>NUCLEOTIDE SEQUENCE</scope>
    <source>
        <strain evidence="2">Ca142</strain>
    </source>
</reference>
<proteinExistence type="predicted"/>
<gene>
    <name evidence="2" type="ORF">CABS02_14221</name>
</gene>